<dbReference type="Proteomes" id="UP000053237">
    <property type="component" value="Unassembled WGS sequence"/>
</dbReference>
<dbReference type="InterPro" id="IPR007848">
    <property type="entry name" value="Small_mtfrase_dom"/>
</dbReference>
<dbReference type="OrthoDB" id="6770063at2759"/>
<accession>A0A024GQU7</accession>
<comment type="caution">
    <text evidence="2">The sequence shown here is derived from an EMBL/GenBank/DDBJ whole genome shotgun (WGS) entry which is preliminary data.</text>
</comment>
<dbReference type="InParanoid" id="A0A024GQU7"/>
<dbReference type="Pfam" id="PF05175">
    <property type="entry name" value="MTS"/>
    <property type="match status" value="1"/>
</dbReference>
<dbReference type="AlphaFoldDB" id="A0A024GQU7"/>
<gene>
    <name evidence="2" type="ORF">BN9_104440</name>
</gene>
<feature type="domain" description="Methyltransferase small" evidence="1">
    <location>
        <begin position="38"/>
        <end position="100"/>
    </location>
</feature>
<sequence length="216" mass="24192">MSWKKNLERRGGFYGDTYWYDYNLSRRMPLVKPMIEELVASLPPCFEQKVLDLCSGSGNLAECVLHAYPSISNLVLLDSSAERLQIAKTRVEAVPSNASINLLEYIIDLSNQSKLPDGPYNLIVGSLALHPLIEKPAHYATKGVKSNENSTSSDSYESLFKILYNSLSPKGHLIFGDHVGQLSLYEQLVMMTKVGFIDVDCSWRHSDFFIAGGRRP</sequence>
<dbReference type="InterPro" id="IPR029063">
    <property type="entry name" value="SAM-dependent_MTases_sf"/>
</dbReference>
<dbReference type="Gene3D" id="3.40.50.150">
    <property type="entry name" value="Vaccinia Virus protein VP39"/>
    <property type="match status" value="1"/>
</dbReference>
<keyword evidence="3" id="KW-1185">Reference proteome</keyword>
<proteinExistence type="predicted"/>
<dbReference type="SUPFAM" id="SSF53335">
    <property type="entry name" value="S-adenosyl-L-methionine-dependent methyltransferases"/>
    <property type="match status" value="1"/>
</dbReference>
<name>A0A024GQU7_9STRA</name>
<evidence type="ECO:0000259" key="1">
    <source>
        <dbReference type="Pfam" id="PF05175"/>
    </source>
</evidence>
<evidence type="ECO:0000313" key="2">
    <source>
        <dbReference type="EMBL" id="CCI49162.1"/>
    </source>
</evidence>
<evidence type="ECO:0000313" key="3">
    <source>
        <dbReference type="Proteomes" id="UP000053237"/>
    </source>
</evidence>
<reference evidence="2 3" key="1">
    <citation type="submission" date="2012-05" db="EMBL/GenBank/DDBJ databases">
        <title>Recombination and specialization in a pathogen metapopulation.</title>
        <authorList>
            <person name="Gardiner A."/>
            <person name="Kemen E."/>
            <person name="Schultz-Larsen T."/>
            <person name="MacLean D."/>
            <person name="Van Oosterhout C."/>
            <person name="Jones J.D.G."/>
        </authorList>
    </citation>
    <scope>NUCLEOTIDE SEQUENCE [LARGE SCALE GENOMIC DNA]</scope>
    <source>
        <strain evidence="2 3">Ac Nc2</strain>
    </source>
</reference>
<protein>
    <recommendedName>
        <fullName evidence="1">Methyltransferase small domain-containing protein</fullName>
    </recommendedName>
</protein>
<dbReference type="EMBL" id="CAIX01000279">
    <property type="protein sequence ID" value="CCI49162.1"/>
    <property type="molecule type" value="Genomic_DNA"/>
</dbReference>
<organism evidence="2 3">
    <name type="scientific">Albugo candida</name>
    <dbReference type="NCBI Taxonomy" id="65357"/>
    <lineage>
        <taxon>Eukaryota</taxon>
        <taxon>Sar</taxon>
        <taxon>Stramenopiles</taxon>
        <taxon>Oomycota</taxon>
        <taxon>Peronosporomycetes</taxon>
        <taxon>Albuginales</taxon>
        <taxon>Albuginaceae</taxon>
        <taxon>Albugo</taxon>
    </lineage>
</organism>
<dbReference type="CDD" id="cd02440">
    <property type="entry name" value="AdoMet_MTases"/>
    <property type="match status" value="1"/>
</dbReference>
<dbReference type="GO" id="GO:0008168">
    <property type="term" value="F:methyltransferase activity"/>
    <property type="evidence" value="ECO:0007669"/>
    <property type="project" value="InterPro"/>
</dbReference>
<dbReference type="STRING" id="65357.A0A024GQU7"/>